<evidence type="ECO:0000313" key="7">
    <source>
        <dbReference type="Proteomes" id="UP000241022"/>
    </source>
</evidence>
<dbReference type="EMBL" id="CP007026">
    <property type="protein sequence ID" value="AJA92020.1"/>
    <property type="molecule type" value="Genomic_DNA"/>
</dbReference>
<keyword evidence="7" id="KW-1185">Reference proteome</keyword>
<accession>A0A0A7V5Q7</accession>
<proteinExistence type="inferred from homology"/>
<dbReference type="PANTHER" id="PTHR35530">
    <property type="entry name" value="TAUTOMERASE-RELATED"/>
    <property type="match status" value="1"/>
</dbReference>
<reference evidence="4 6" key="1">
    <citation type="journal article" date="2015" name="Proc. Natl. Acad. Sci. U.S.A.">
        <title>Genomic and proteomic characterization of "Candidatus Nitrosopelagicus brevis": An ammonia-oxidizing archaeon from the open ocean.</title>
        <authorList>
            <person name="Santoro A.E."/>
            <person name="Dupont C.L."/>
            <person name="Richter R.A."/>
            <person name="Craig M.T."/>
            <person name="Carini P."/>
            <person name="McIlvin M.R."/>
            <person name="Yang Y."/>
            <person name="Orsi W.D."/>
            <person name="Moran D.M."/>
            <person name="Saito M.A."/>
        </authorList>
    </citation>
    <scope>NUCLEOTIDE SEQUENCE [LARGE SCALE GENOMIC DNA]</scope>
    <source>
        <strain evidence="4">CN25</strain>
        <strain evidence="6">V2</strain>
    </source>
</reference>
<dbReference type="KEGG" id="nbv:T478_1357"/>
<dbReference type="GeneID" id="24817232"/>
<dbReference type="Proteomes" id="UP000030944">
    <property type="component" value="Chromosome"/>
</dbReference>
<evidence type="ECO:0000256" key="2">
    <source>
        <dbReference type="ARBA" id="ARBA00023235"/>
    </source>
</evidence>
<dbReference type="AlphaFoldDB" id="A0A0A7V5Q7"/>
<evidence type="ECO:0000256" key="1">
    <source>
        <dbReference type="ARBA" id="ARBA00006723"/>
    </source>
</evidence>
<dbReference type="GO" id="GO:0016853">
    <property type="term" value="F:isomerase activity"/>
    <property type="evidence" value="ECO:0007669"/>
    <property type="project" value="UniProtKB-KW"/>
</dbReference>
<dbReference type="PANTHER" id="PTHR35530:SF2">
    <property type="entry name" value="BSL4019 PROTEIN"/>
    <property type="match status" value="1"/>
</dbReference>
<comment type="similarity">
    <text evidence="1">Belongs to the 4-oxalocrotonate tautomerase family.</text>
</comment>
<dbReference type="HOGENOM" id="CLU_148073_5_3_2"/>
<evidence type="ECO:0000313" key="6">
    <source>
        <dbReference type="Proteomes" id="UP000030944"/>
    </source>
</evidence>
<dbReference type="RefSeq" id="WP_048106278.1">
    <property type="nucleotide sequence ID" value="NZ_CP007026.1"/>
</dbReference>
<evidence type="ECO:0000313" key="5">
    <source>
        <dbReference type="EMBL" id="PTL87167.1"/>
    </source>
</evidence>
<reference evidence="5 7" key="4">
    <citation type="submission" date="2018-04" db="EMBL/GenBank/DDBJ databases">
        <title>Transcriptomics of ammonia oxidizing archaea.</title>
        <authorList>
            <person name="Carini P."/>
        </authorList>
    </citation>
    <scope>NUCLEOTIDE SEQUENCE [LARGE SCALE GENOMIC DNA]</scope>
    <source>
        <strain evidence="5 7">U25</strain>
    </source>
</reference>
<sequence length="58" mass="6691">MPYVHVSLYPGRSEEQKQEFAKAVTDSAVEILKTKKEHVIVVFDENPKENWFLAGDQL</sequence>
<dbReference type="EMBL" id="LXWN01000002">
    <property type="protein sequence ID" value="PTL87167.1"/>
    <property type="molecule type" value="Genomic_DNA"/>
</dbReference>
<dbReference type="SUPFAM" id="SSF55331">
    <property type="entry name" value="Tautomerase/MIF"/>
    <property type="match status" value="1"/>
</dbReference>
<evidence type="ECO:0000313" key="4">
    <source>
        <dbReference type="EMBL" id="AJA92020.1"/>
    </source>
</evidence>
<dbReference type="InterPro" id="IPR004370">
    <property type="entry name" value="4-OT-like_dom"/>
</dbReference>
<dbReference type="Gene3D" id="3.30.429.10">
    <property type="entry name" value="Macrophage Migration Inhibitory Factor"/>
    <property type="match status" value="1"/>
</dbReference>
<dbReference type="OrthoDB" id="8161at2157"/>
<gene>
    <name evidence="4" type="primary">dmpI</name>
    <name evidence="5" type="ORF">A7X95_04425</name>
    <name evidence="4" type="ORF">T478_1357</name>
</gene>
<reference evidence="7" key="3">
    <citation type="submission" date="2016-05" db="EMBL/GenBank/DDBJ databases">
        <authorList>
            <person name="Dupont C."/>
            <person name="Santoro A."/>
        </authorList>
    </citation>
    <scope>NUCLEOTIDE SEQUENCE [LARGE SCALE GENOMIC DNA]</scope>
    <source>
        <strain evidence="7">U25</strain>
    </source>
</reference>
<dbReference type="Pfam" id="PF01361">
    <property type="entry name" value="Tautomerase"/>
    <property type="match status" value="1"/>
</dbReference>
<protein>
    <submittedName>
        <fullName evidence="4 5">4-oxalocrotonate tautomerase</fullName>
        <ecNumber evidence="4">5.3.2.-</ecNumber>
    </submittedName>
</protein>
<dbReference type="Proteomes" id="UP000241022">
    <property type="component" value="Unassembled WGS sequence"/>
</dbReference>
<feature type="domain" description="4-oxalocrotonate tautomerase-like" evidence="3">
    <location>
        <begin position="2"/>
        <end position="56"/>
    </location>
</feature>
<dbReference type="STRING" id="1410606.T478_1357"/>
<dbReference type="InterPro" id="IPR014347">
    <property type="entry name" value="Tautomerase/MIF_sf"/>
</dbReference>
<name>A0A0A7V5Q7_9ARCH</name>
<keyword evidence="2 4" id="KW-0413">Isomerase</keyword>
<evidence type="ECO:0000259" key="3">
    <source>
        <dbReference type="Pfam" id="PF01361"/>
    </source>
</evidence>
<organism evidence="4 6">
    <name type="scientific">Candidatus Nitrosopelagicus brevis</name>
    <dbReference type="NCBI Taxonomy" id="1410606"/>
    <lineage>
        <taxon>Archaea</taxon>
        <taxon>Nitrososphaerota</taxon>
    </lineage>
</organism>
<dbReference type="EC" id="5.3.2.-" evidence="4"/>
<reference evidence="5" key="2">
    <citation type="submission" date="2016-05" db="EMBL/GenBank/DDBJ databases">
        <authorList>
            <person name="Lavstsen T."/>
            <person name="Jespersen J.S."/>
        </authorList>
    </citation>
    <scope>NUCLEOTIDE SEQUENCE [LARGE SCALE GENOMIC DNA]</scope>
    <source>
        <strain evidence="5">U25</strain>
    </source>
</reference>